<accession>A0A1V6C8R6</accession>
<dbReference type="SUPFAM" id="SSF109998">
    <property type="entry name" value="Triger factor/SurA peptide-binding domain-like"/>
    <property type="match status" value="1"/>
</dbReference>
<dbReference type="Gene3D" id="3.10.50.40">
    <property type="match status" value="1"/>
</dbReference>
<evidence type="ECO:0000256" key="5">
    <source>
        <dbReference type="ARBA" id="ARBA00023235"/>
    </source>
</evidence>
<dbReference type="InterPro" id="IPR046357">
    <property type="entry name" value="PPIase_dom_sf"/>
</dbReference>
<feature type="domain" description="PpiC" evidence="7">
    <location>
        <begin position="133"/>
        <end position="222"/>
    </location>
</feature>
<dbReference type="InterPro" id="IPR000297">
    <property type="entry name" value="PPIase_PpiC"/>
</dbReference>
<name>A0A1V6C8R6_UNCT6</name>
<evidence type="ECO:0000313" key="8">
    <source>
        <dbReference type="EMBL" id="OQB73251.1"/>
    </source>
</evidence>
<dbReference type="PROSITE" id="PS50198">
    <property type="entry name" value="PPIC_PPIASE_2"/>
    <property type="match status" value="1"/>
</dbReference>
<comment type="catalytic activity">
    <reaction evidence="1">
        <text>[protein]-peptidylproline (omega=180) = [protein]-peptidylproline (omega=0)</text>
        <dbReference type="Rhea" id="RHEA:16237"/>
        <dbReference type="Rhea" id="RHEA-COMP:10747"/>
        <dbReference type="Rhea" id="RHEA-COMP:10748"/>
        <dbReference type="ChEBI" id="CHEBI:83833"/>
        <dbReference type="ChEBI" id="CHEBI:83834"/>
        <dbReference type="EC" id="5.2.1.8"/>
    </reaction>
</comment>
<dbReference type="EC" id="5.2.1.8" evidence="2"/>
<dbReference type="EMBL" id="MWDQ01000089">
    <property type="protein sequence ID" value="OQB73251.1"/>
    <property type="molecule type" value="Genomic_DNA"/>
</dbReference>
<dbReference type="Proteomes" id="UP000485562">
    <property type="component" value="Unassembled WGS sequence"/>
</dbReference>
<proteinExistence type="predicted"/>
<keyword evidence="4 6" id="KW-0697">Rotamase</keyword>
<evidence type="ECO:0000256" key="1">
    <source>
        <dbReference type="ARBA" id="ARBA00000971"/>
    </source>
</evidence>
<gene>
    <name evidence="8" type="primary">cbf2</name>
    <name evidence="8" type="ORF">BWX89_01049</name>
</gene>
<protein>
    <recommendedName>
        <fullName evidence="2">peptidylprolyl isomerase</fullName>
        <ecNumber evidence="2">5.2.1.8</ecNumber>
    </recommendedName>
</protein>
<comment type="caution">
    <text evidence="8">The sequence shown here is derived from an EMBL/GenBank/DDBJ whole genome shotgun (WGS) entry which is preliminary data.</text>
</comment>
<dbReference type="SUPFAM" id="SSF54534">
    <property type="entry name" value="FKBP-like"/>
    <property type="match status" value="1"/>
</dbReference>
<dbReference type="PANTHER" id="PTHR47245:SF1">
    <property type="entry name" value="FOLDASE PROTEIN PRSA"/>
    <property type="match status" value="1"/>
</dbReference>
<keyword evidence="5 6" id="KW-0413">Isomerase</keyword>
<sequence length="269" mass="31673">MKKNLLFLMVFCFTILANSSYCESEKILVKIGKQSFTIKDFEQRIDPMQIKTQNLNSDMKKRLLDQFVREKLFITAAEDAKINLTEKQEKDLERMKQMLLINNYIEKILNENPITDTEIKQVYDNNPQQFATPERRKLRHIIVSDEEKAKDLLKKLNEGASFEELAKENNIDVTKQRGGDLGWAPKGVFVKEFEDVAFSLKKGETSGIVKTQFGYHIIRVDDIEESKQRSFLDVKQEIRRKLEEQRILNLEQQLKKRYNVQVDYSLLEK</sequence>
<evidence type="ECO:0000259" key="7">
    <source>
        <dbReference type="PROSITE" id="PS50198"/>
    </source>
</evidence>
<evidence type="ECO:0000256" key="2">
    <source>
        <dbReference type="ARBA" id="ARBA00013194"/>
    </source>
</evidence>
<organism evidence="8">
    <name type="scientific">candidate division TA06 bacterium ADurb.Bin131</name>
    <dbReference type="NCBI Taxonomy" id="1852827"/>
    <lineage>
        <taxon>Bacteria</taxon>
        <taxon>Bacteria division TA06</taxon>
    </lineage>
</organism>
<dbReference type="InterPro" id="IPR027304">
    <property type="entry name" value="Trigger_fact/SurA_dom_sf"/>
</dbReference>
<evidence type="ECO:0000256" key="4">
    <source>
        <dbReference type="ARBA" id="ARBA00023110"/>
    </source>
</evidence>
<dbReference type="GO" id="GO:0003755">
    <property type="term" value="F:peptidyl-prolyl cis-trans isomerase activity"/>
    <property type="evidence" value="ECO:0007669"/>
    <property type="project" value="UniProtKB-KW"/>
</dbReference>
<dbReference type="Pfam" id="PF13145">
    <property type="entry name" value="Rotamase_2"/>
    <property type="match status" value="1"/>
</dbReference>
<dbReference type="AlphaFoldDB" id="A0A1V6C8R6"/>
<keyword evidence="3" id="KW-0732">Signal</keyword>
<evidence type="ECO:0000256" key="3">
    <source>
        <dbReference type="ARBA" id="ARBA00022729"/>
    </source>
</evidence>
<evidence type="ECO:0000256" key="6">
    <source>
        <dbReference type="PROSITE-ProRule" id="PRU00278"/>
    </source>
</evidence>
<dbReference type="PANTHER" id="PTHR47245">
    <property type="entry name" value="PEPTIDYLPROLYL ISOMERASE"/>
    <property type="match status" value="1"/>
</dbReference>
<dbReference type="InterPro" id="IPR050245">
    <property type="entry name" value="PrsA_foldase"/>
</dbReference>
<reference evidence="8" key="1">
    <citation type="submission" date="2017-02" db="EMBL/GenBank/DDBJ databases">
        <title>Delving into the versatile metabolic prowess of the omnipresent phylum Bacteroidetes.</title>
        <authorList>
            <person name="Nobu M.K."/>
            <person name="Mei R."/>
            <person name="Narihiro T."/>
            <person name="Kuroda K."/>
            <person name="Liu W.-T."/>
        </authorList>
    </citation>
    <scope>NUCLEOTIDE SEQUENCE</scope>
    <source>
        <strain evidence="8">ADurb.Bin131</strain>
    </source>
</reference>